<dbReference type="SUPFAM" id="SSF56112">
    <property type="entry name" value="Protein kinase-like (PK-like)"/>
    <property type="match status" value="1"/>
</dbReference>
<keyword evidence="2" id="KW-1185">Reference proteome</keyword>
<dbReference type="EMBL" id="GL732532">
    <property type="protein sequence ID" value="EFX85258.1"/>
    <property type="molecule type" value="Genomic_DNA"/>
</dbReference>
<dbReference type="Gene3D" id="3.30.200.20">
    <property type="entry name" value="Phosphorylase Kinase, domain 1"/>
    <property type="match status" value="1"/>
</dbReference>
<dbReference type="InterPro" id="IPR011009">
    <property type="entry name" value="Kinase-like_dom_sf"/>
</dbReference>
<sequence>MAELCLGDLQFSASSANLLGRDGNGRGVFKGTFKGEPVAVKQFLVNSTDSQISRHQDEQHWEKLLNLRYNNLVQYLQCSIQDDIR</sequence>
<organism evidence="1 2">
    <name type="scientific">Daphnia pulex</name>
    <name type="common">Water flea</name>
    <dbReference type="NCBI Taxonomy" id="6669"/>
    <lineage>
        <taxon>Eukaryota</taxon>
        <taxon>Metazoa</taxon>
        <taxon>Ecdysozoa</taxon>
        <taxon>Arthropoda</taxon>
        <taxon>Crustacea</taxon>
        <taxon>Branchiopoda</taxon>
        <taxon>Diplostraca</taxon>
        <taxon>Cladocera</taxon>
        <taxon>Anomopoda</taxon>
        <taxon>Daphniidae</taxon>
        <taxon>Daphnia</taxon>
    </lineage>
</organism>
<dbReference type="AlphaFoldDB" id="E9G4A2"/>
<evidence type="ECO:0000313" key="1">
    <source>
        <dbReference type="EMBL" id="EFX85258.1"/>
    </source>
</evidence>
<gene>
    <name evidence="1" type="ORF">DAPPUDRAFT_313947</name>
</gene>
<dbReference type="OrthoDB" id="339325at2759"/>
<dbReference type="KEGG" id="dpx:DAPPUDRAFT_313947"/>
<dbReference type="Proteomes" id="UP000000305">
    <property type="component" value="Unassembled WGS sequence"/>
</dbReference>
<evidence type="ECO:0008006" key="3">
    <source>
        <dbReference type="Google" id="ProtNLM"/>
    </source>
</evidence>
<proteinExistence type="predicted"/>
<accession>E9G4A2</accession>
<dbReference type="HOGENOM" id="CLU_2514918_0_0_1"/>
<name>E9G4A2_DAPPU</name>
<evidence type="ECO:0000313" key="2">
    <source>
        <dbReference type="Proteomes" id="UP000000305"/>
    </source>
</evidence>
<protein>
    <recommendedName>
        <fullName evidence="3">Protein kinase domain-containing protein</fullName>
    </recommendedName>
</protein>
<reference evidence="1 2" key="1">
    <citation type="journal article" date="2011" name="Science">
        <title>The ecoresponsive genome of Daphnia pulex.</title>
        <authorList>
            <person name="Colbourne J.K."/>
            <person name="Pfrender M.E."/>
            <person name="Gilbert D."/>
            <person name="Thomas W.K."/>
            <person name="Tucker A."/>
            <person name="Oakley T.H."/>
            <person name="Tokishita S."/>
            <person name="Aerts A."/>
            <person name="Arnold G.J."/>
            <person name="Basu M.K."/>
            <person name="Bauer D.J."/>
            <person name="Caceres C.E."/>
            <person name="Carmel L."/>
            <person name="Casola C."/>
            <person name="Choi J.H."/>
            <person name="Detter J.C."/>
            <person name="Dong Q."/>
            <person name="Dusheyko S."/>
            <person name="Eads B.D."/>
            <person name="Frohlich T."/>
            <person name="Geiler-Samerotte K.A."/>
            <person name="Gerlach D."/>
            <person name="Hatcher P."/>
            <person name="Jogdeo S."/>
            <person name="Krijgsveld J."/>
            <person name="Kriventseva E.V."/>
            <person name="Kultz D."/>
            <person name="Laforsch C."/>
            <person name="Lindquist E."/>
            <person name="Lopez J."/>
            <person name="Manak J.R."/>
            <person name="Muller J."/>
            <person name="Pangilinan J."/>
            <person name="Patwardhan R.P."/>
            <person name="Pitluck S."/>
            <person name="Pritham E.J."/>
            <person name="Rechtsteiner A."/>
            <person name="Rho M."/>
            <person name="Rogozin I.B."/>
            <person name="Sakarya O."/>
            <person name="Salamov A."/>
            <person name="Schaack S."/>
            <person name="Shapiro H."/>
            <person name="Shiga Y."/>
            <person name="Skalitzky C."/>
            <person name="Smith Z."/>
            <person name="Souvorov A."/>
            <person name="Sung W."/>
            <person name="Tang Z."/>
            <person name="Tsuchiya D."/>
            <person name="Tu H."/>
            <person name="Vos H."/>
            <person name="Wang M."/>
            <person name="Wolf Y.I."/>
            <person name="Yamagata H."/>
            <person name="Yamada T."/>
            <person name="Ye Y."/>
            <person name="Shaw J.R."/>
            <person name="Andrews J."/>
            <person name="Crease T.J."/>
            <person name="Tang H."/>
            <person name="Lucas S.M."/>
            <person name="Robertson H.M."/>
            <person name="Bork P."/>
            <person name="Koonin E.V."/>
            <person name="Zdobnov E.M."/>
            <person name="Grigoriev I.V."/>
            <person name="Lynch M."/>
            <person name="Boore J.L."/>
        </authorList>
    </citation>
    <scope>NUCLEOTIDE SEQUENCE [LARGE SCALE GENOMIC DNA]</scope>
</reference>
<dbReference type="InParanoid" id="E9G4A2"/>